<evidence type="ECO:0000259" key="3">
    <source>
        <dbReference type="Pfam" id="PF20568"/>
    </source>
</evidence>
<dbReference type="EMBL" id="CP133762">
    <property type="protein sequence ID" value="WMX43928.1"/>
    <property type="molecule type" value="Genomic_DNA"/>
</dbReference>
<gene>
    <name evidence="4" type="ORF">RGF97_02315</name>
</gene>
<feature type="chain" id="PRO_5047077645" evidence="2">
    <location>
        <begin position="31"/>
        <end position="386"/>
    </location>
</feature>
<feature type="signal peptide" evidence="2">
    <location>
        <begin position="1"/>
        <end position="30"/>
    </location>
</feature>
<evidence type="ECO:0000256" key="2">
    <source>
        <dbReference type="SAM" id="SignalP"/>
    </source>
</evidence>
<feature type="compositionally biased region" description="Pro residues" evidence="1">
    <location>
        <begin position="277"/>
        <end position="302"/>
    </location>
</feature>
<feature type="domain" description="DUF6777" evidence="3">
    <location>
        <begin position="91"/>
        <end position="251"/>
    </location>
</feature>
<evidence type="ECO:0000313" key="5">
    <source>
        <dbReference type="Proteomes" id="UP001250858"/>
    </source>
</evidence>
<organism evidence="4 5">
    <name type="scientific">Streptomyces roseicoloratus</name>
    <dbReference type="NCBI Taxonomy" id="2508722"/>
    <lineage>
        <taxon>Bacteria</taxon>
        <taxon>Bacillati</taxon>
        <taxon>Actinomycetota</taxon>
        <taxon>Actinomycetes</taxon>
        <taxon>Kitasatosporales</taxon>
        <taxon>Streptomycetaceae</taxon>
        <taxon>Streptomyces</taxon>
    </lineage>
</organism>
<reference evidence="4 5" key="1">
    <citation type="submission" date="2023-09" db="EMBL/GenBank/DDBJ databases">
        <title>Complete genome of Streptomyces roseicoloratus T14.</title>
        <authorList>
            <person name="Bashizi T."/>
            <person name="Kim M.-J."/>
            <person name="Lee G."/>
            <person name="Tagele S.B."/>
            <person name="Shin J.-H."/>
        </authorList>
    </citation>
    <scope>NUCLEOTIDE SEQUENCE [LARGE SCALE GENOMIC DNA]</scope>
    <source>
        <strain evidence="4 5">T14</strain>
    </source>
</reference>
<dbReference type="RefSeq" id="WP_309547764.1">
    <property type="nucleotide sequence ID" value="NZ_CP133762.1"/>
</dbReference>
<feature type="region of interest" description="Disordered" evidence="1">
    <location>
        <begin position="27"/>
        <end position="78"/>
    </location>
</feature>
<name>A0ABY9RQA9_9ACTN</name>
<feature type="compositionally biased region" description="Pro residues" evidence="1">
    <location>
        <begin position="311"/>
        <end position="320"/>
    </location>
</feature>
<evidence type="ECO:0000313" key="4">
    <source>
        <dbReference type="EMBL" id="WMX43928.1"/>
    </source>
</evidence>
<sequence length="386" mass="39421">MPSRRKSPRPTAYGLAALASAALLAGCSTADPGEPGAEETAASPAREVLLQPASAQGPAPFTPSTAQEGAPVREDAPPVTDVAAPAPEGHSLTGATPGLYGGTRALASCNVEQQAAYLTAEPAKTRAFAESAGIPEGNLAGWLRGLTPVLLRADTRVTSHGYRDGRATAYQSVLQAGTAVLVDQYGTPRVRCACGNPLRSPADARDARHTGEPWAGYRPDRVVVITPTSTVVTRLVIASAADNTWLERRTGSDGEQDRRPDVLPPCAPASCDLVADPPAPLPDGPAPADPPATTRPPGPGRPTGPSDRPSPATPEAPGEPAPHDEPVAPPAPDGGTTVPTPDAPAEPDVPGVPDGPGEQPVPEPPPSFEEAFPAETVPDQPETFEG</sequence>
<feature type="compositionally biased region" description="Basic and acidic residues" evidence="1">
    <location>
        <begin position="247"/>
        <end position="261"/>
    </location>
</feature>
<dbReference type="Pfam" id="PF20568">
    <property type="entry name" value="DUF6777"/>
    <property type="match status" value="1"/>
</dbReference>
<proteinExistence type="predicted"/>
<dbReference type="PROSITE" id="PS51257">
    <property type="entry name" value="PROKAR_LIPOPROTEIN"/>
    <property type="match status" value="1"/>
</dbReference>
<feature type="region of interest" description="Disordered" evidence="1">
    <location>
        <begin position="247"/>
        <end position="386"/>
    </location>
</feature>
<keyword evidence="2" id="KW-0732">Signal</keyword>
<keyword evidence="5" id="KW-1185">Reference proteome</keyword>
<evidence type="ECO:0000256" key="1">
    <source>
        <dbReference type="SAM" id="MobiDB-lite"/>
    </source>
</evidence>
<dbReference type="Proteomes" id="UP001250858">
    <property type="component" value="Chromosome"/>
</dbReference>
<protein>
    <submittedName>
        <fullName evidence="4">DUF6777-containing protein</fullName>
    </submittedName>
</protein>
<accession>A0ABY9RQA9</accession>
<dbReference type="InterPro" id="IPR046704">
    <property type="entry name" value="DUF6777"/>
</dbReference>
<feature type="compositionally biased region" description="Low complexity" evidence="1">
    <location>
        <begin position="346"/>
        <end position="358"/>
    </location>
</feature>